<evidence type="ECO:0000256" key="1">
    <source>
        <dbReference type="ARBA" id="ARBA00001947"/>
    </source>
</evidence>
<evidence type="ECO:0000313" key="11">
    <source>
        <dbReference type="Proteomes" id="UP000462055"/>
    </source>
</evidence>
<keyword evidence="4 10" id="KW-0378">Hydrolase</keyword>
<dbReference type="SMART" id="SM00506">
    <property type="entry name" value="A1pp"/>
    <property type="match status" value="1"/>
</dbReference>
<protein>
    <recommendedName>
        <fullName evidence="2">Protein-ADP-ribose hydrolase</fullName>
    </recommendedName>
</protein>
<organism evidence="10 11">
    <name type="scientific">Actinomadura physcomitrii</name>
    <dbReference type="NCBI Taxonomy" id="2650748"/>
    <lineage>
        <taxon>Bacteria</taxon>
        <taxon>Bacillati</taxon>
        <taxon>Actinomycetota</taxon>
        <taxon>Actinomycetes</taxon>
        <taxon>Streptosporangiales</taxon>
        <taxon>Thermomonosporaceae</taxon>
        <taxon>Actinomadura</taxon>
    </lineage>
</organism>
<evidence type="ECO:0000256" key="5">
    <source>
        <dbReference type="ARBA" id="ARBA00022833"/>
    </source>
</evidence>
<evidence type="ECO:0000313" key="10">
    <source>
        <dbReference type="EMBL" id="MWA05380.1"/>
    </source>
</evidence>
<dbReference type="GO" id="GO:0016798">
    <property type="term" value="F:hydrolase activity, acting on glycosyl bonds"/>
    <property type="evidence" value="ECO:0007669"/>
    <property type="project" value="UniProtKB-KW"/>
</dbReference>
<accession>A0A6I4MKF2</accession>
<dbReference type="PANTHER" id="PTHR11106">
    <property type="entry name" value="GANGLIOSIDE INDUCED DIFFERENTIATION ASSOCIATED PROTEIN 2-RELATED"/>
    <property type="match status" value="1"/>
</dbReference>
<evidence type="ECO:0000256" key="3">
    <source>
        <dbReference type="ARBA" id="ARBA00022723"/>
    </source>
</evidence>
<dbReference type="Gene3D" id="3.40.220.10">
    <property type="entry name" value="Leucine Aminopeptidase, subunit E, domain 1"/>
    <property type="match status" value="1"/>
</dbReference>
<feature type="domain" description="Macro" evidence="9">
    <location>
        <begin position="79"/>
        <end position="276"/>
    </location>
</feature>
<evidence type="ECO:0000259" key="9">
    <source>
        <dbReference type="PROSITE" id="PS51154"/>
    </source>
</evidence>
<dbReference type="PROSITE" id="PS51154">
    <property type="entry name" value="MACRO"/>
    <property type="match status" value="1"/>
</dbReference>
<name>A0A6I4MKF2_9ACTN</name>
<keyword evidence="11" id="KW-1185">Reference proteome</keyword>
<keyword evidence="3" id="KW-0479">Metal-binding</keyword>
<keyword evidence="5" id="KW-0862">Zinc</keyword>
<dbReference type="Pfam" id="PF01661">
    <property type="entry name" value="Macro"/>
    <property type="match status" value="1"/>
</dbReference>
<sequence length="280" mass="30357">MDGDGGDPGRCLQIVLAELERDGTAAVLSRSLQHLSGDLGKDRELLRALLTIRGPRALSGPAEAALDLLLEAERADRTVVAPATLPRTHGRVVIWRGDTTLLGADAVVNAANDRMLGCFIPFHRCIDNAIHSAAGPRLRRDCDQLMRLQRQAIGLPTEPTGRAKATRGYHLPARYVIHTVGPIVHHTLTAAQREALASCYRSCLDLAARLPSVRSIGICAISTGVFGFPRDAAARIAVATVDTWLAEHPGRLDQIVLNPFTSEDEVDYRNAAADHRWEHA</sequence>
<dbReference type="PANTHER" id="PTHR11106:SF121">
    <property type="entry name" value="ADP-RIBOSE 1''-PHOSPHATE PHOSPHATASE"/>
    <property type="match status" value="1"/>
</dbReference>
<reference evidence="10" key="1">
    <citation type="submission" date="2019-12" db="EMBL/GenBank/DDBJ databases">
        <title>Actinomadura physcomitrii sp. nov., a novel actinomycete isolated from moss [Physcomitrium sphaericum (Ludw) Fuernr].</title>
        <authorList>
            <person name="Zhuang X."/>
        </authorList>
    </citation>
    <scope>NUCLEOTIDE SEQUENCE [LARGE SCALE GENOMIC DNA]</scope>
    <source>
        <strain evidence="10">LD22</strain>
    </source>
</reference>
<comment type="cofactor">
    <cofactor evidence="1">
        <name>Zn(2+)</name>
        <dbReference type="ChEBI" id="CHEBI:29105"/>
    </cofactor>
</comment>
<dbReference type="NCBIfam" id="NF003163">
    <property type="entry name" value="PRK04143.1"/>
    <property type="match status" value="1"/>
</dbReference>
<dbReference type="InterPro" id="IPR002589">
    <property type="entry name" value="Macro_dom"/>
</dbReference>
<evidence type="ECO:0000256" key="4">
    <source>
        <dbReference type="ARBA" id="ARBA00022801"/>
    </source>
</evidence>
<dbReference type="CDD" id="cd02908">
    <property type="entry name" value="Macro_OAADPr_deacetylase"/>
    <property type="match status" value="1"/>
</dbReference>
<evidence type="ECO:0000256" key="7">
    <source>
        <dbReference type="ARBA" id="ARBA00048482"/>
    </source>
</evidence>
<comment type="caution">
    <text evidence="10">The sequence shown here is derived from an EMBL/GenBank/DDBJ whole genome shotgun (WGS) entry which is preliminary data.</text>
</comment>
<dbReference type="EMBL" id="WBMS02000037">
    <property type="protein sequence ID" value="MWA05380.1"/>
    <property type="molecule type" value="Genomic_DNA"/>
</dbReference>
<proteinExistence type="inferred from homology"/>
<comment type="similarity">
    <text evidence="8">Belongs to the MacroD-type family. Zn-Macro subfamily.</text>
</comment>
<evidence type="ECO:0000256" key="8">
    <source>
        <dbReference type="ARBA" id="ARBA00093459"/>
    </source>
</evidence>
<evidence type="ECO:0000256" key="2">
    <source>
        <dbReference type="ARBA" id="ARBA00018852"/>
    </source>
</evidence>
<dbReference type="GO" id="GO:0046872">
    <property type="term" value="F:metal ion binding"/>
    <property type="evidence" value="ECO:0007669"/>
    <property type="project" value="UniProtKB-KW"/>
</dbReference>
<keyword evidence="6" id="KW-0326">Glycosidase</keyword>
<dbReference type="AlphaFoldDB" id="A0A6I4MKF2"/>
<dbReference type="InterPro" id="IPR043472">
    <property type="entry name" value="Macro_dom-like"/>
</dbReference>
<comment type="catalytic activity">
    <reaction evidence="7">
        <text>4-O-(ADP-D-ribosyl)-L-aspartyl-[protein] + H2O = L-aspartyl-[protein] + ADP-D-ribose + H(+)</text>
        <dbReference type="Rhea" id="RHEA:54428"/>
        <dbReference type="Rhea" id="RHEA-COMP:9867"/>
        <dbReference type="Rhea" id="RHEA-COMP:13832"/>
        <dbReference type="ChEBI" id="CHEBI:15377"/>
        <dbReference type="ChEBI" id="CHEBI:15378"/>
        <dbReference type="ChEBI" id="CHEBI:29961"/>
        <dbReference type="ChEBI" id="CHEBI:57967"/>
        <dbReference type="ChEBI" id="CHEBI:138102"/>
    </reaction>
    <physiologicalReaction direction="left-to-right" evidence="7">
        <dbReference type="Rhea" id="RHEA:54429"/>
    </physiologicalReaction>
</comment>
<evidence type="ECO:0000256" key="6">
    <source>
        <dbReference type="ARBA" id="ARBA00023295"/>
    </source>
</evidence>
<dbReference type="Proteomes" id="UP000462055">
    <property type="component" value="Unassembled WGS sequence"/>
</dbReference>
<gene>
    <name evidence="10" type="ORF">F8568_034465</name>
</gene>
<dbReference type="SUPFAM" id="SSF52949">
    <property type="entry name" value="Macro domain-like"/>
    <property type="match status" value="1"/>
</dbReference>